<reference evidence="2" key="1">
    <citation type="submission" date="2023-06" db="EMBL/GenBank/DDBJ databases">
        <title>Egi l300058.</title>
        <authorList>
            <person name="Gao L."/>
            <person name="Fang B.-Z."/>
            <person name="Li W.-J."/>
        </authorList>
    </citation>
    <scope>NUCLEOTIDE SEQUENCE</scope>
    <source>
        <strain evidence="2">EGI L300058</strain>
    </source>
</reference>
<keyword evidence="1" id="KW-0472">Membrane</keyword>
<keyword evidence="1" id="KW-0812">Transmembrane</keyword>
<proteinExistence type="predicted"/>
<accession>A0ABT8GHX6</accession>
<dbReference type="RefSeq" id="WP_301142537.1">
    <property type="nucleotide sequence ID" value="NZ_JAUHQA010000001.1"/>
</dbReference>
<dbReference type="EMBL" id="JAUHQA010000001">
    <property type="protein sequence ID" value="MDN4481034.1"/>
    <property type="molecule type" value="Genomic_DNA"/>
</dbReference>
<evidence type="ECO:0008006" key="4">
    <source>
        <dbReference type="Google" id="ProtNLM"/>
    </source>
</evidence>
<gene>
    <name evidence="2" type="ORF">QQX02_08885</name>
</gene>
<keyword evidence="1" id="KW-1133">Transmembrane helix</keyword>
<dbReference type="Proteomes" id="UP001172708">
    <property type="component" value="Unassembled WGS sequence"/>
</dbReference>
<feature type="transmembrane region" description="Helical" evidence="1">
    <location>
        <begin position="21"/>
        <end position="42"/>
    </location>
</feature>
<sequence>MDERVPVAGRLRRPGWKDPRLLIGLLLIAVAIVGVSGIVGAADRTTPHYVAHATLTPGMVLEADDLVVAHVRVGEGPYLPAEGADVVEPWGQVVTRVVDEGELVPAAALASPDDFDGRPVAVVTTSPVAADVRRGSLVDVWVTQAKGDSEAQSSLVGEGLVVADVERDEGAFGAGGGETVYVVVPRTGLETFLEALAADGEVSVVGLAGGQ</sequence>
<name>A0ABT8GHX6_9MICO</name>
<evidence type="ECO:0000313" key="2">
    <source>
        <dbReference type="EMBL" id="MDN4481034.1"/>
    </source>
</evidence>
<organism evidence="2 3">
    <name type="scientific">Demequina muriae</name>
    <dbReference type="NCBI Taxonomy" id="3051664"/>
    <lineage>
        <taxon>Bacteria</taxon>
        <taxon>Bacillati</taxon>
        <taxon>Actinomycetota</taxon>
        <taxon>Actinomycetes</taxon>
        <taxon>Micrococcales</taxon>
        <taxon>Demequinaceae</taxon>
        <taxon>Demequina</taxon>
    </lineage>
</organism>
<protein>
    <recommendedName>
        <fullName evidence="4">SAF domain-containing protein</fullName>
    </recommendedName>
</protein>
<comment type="caution">
    <text evidence="2">The sequence shown here is derived from an EMBL/GenBank/DDBJ whole genome shotgun (WGS) entry which is preliminary data.</text>
</comment>
<keyword evidence="3" id="KW-1185">Reference proteome</keyword>
<evidence type="ECO:0000256" key="1">
    <source>
        <dbReference type="SAM" id="Phobius"/>
    </source>
</evidence>
<evidence type="ECO:0000313" key="3">
    <source>
        <dbReference type="Proteomes" id="UP001172708"/>
    </source>
</evidence>